<evidence type="ECO:0000259" key="1">
    <source>
        <dbReference type="PROSITE" id="PS51186"/>
    </source>
</evidence>
<dbReference type="SUPFAM" id="SSF55729">
    <property type="entry name" value="Acyl-CoA N-acyltransferases (Nat)"/>
    <property type="match status" value="1"/>
</dbReference>
<dbReference type="Gene3D" id="1.10.287.900">
    <property type="entry name" value="The crystal structure of the spermine/spermidine acetyltransferase from enterococcus faecali"/>
    <property type="match status" value="1"/>
</dbReference>
<dbReference type="Proteomes" id="UP000282084">
    <property type="component" value="Unassembled WGS sequence"/>
</dbReference>
<sequence>MGGGGRLVAGGRRRAVGVRLGGRAGGGYAARAGGRCGRAARGRCAIGRIGSPAAGAVGIIGRDMTSPRVHLREITDENRAAVCALRVHPGQRQFVDSVADSLAEAAATPEAAPWYRAIYAGDVPVGFVMLSWNAPPGPGVLGPYYLWRLLVDRDHQGRGFGRAALAQVIDLVRAAGGAELFTSYQPGYGEPLPFYRRFGFVPTGEVDEGEIVLRLALGTA</sequence>
<feature type="domain" description="N-acetyltransferase" evidence="1">
    <location>
        <begin position="69"/>
        <end position="218"/>
    </location>
</feature>
<dbReference type="EMBL" id="RBXO01000001">
    <property type="protein sequence ID" value="RKT54901.1"/>
    <property type="molecule type" value="Genomic_DNA"/>
</dbReference>
<evidence type="ECO:0000313" key="3">
    <source>
        <dbReference type="Proteomes" id="UP000282084"/>
    </source>
</evidence>
<gene>
    <name evidence="2" type="ORF">C8E97_3553</name>
</gene>
<dbReference type="InterPro" id="IPR000182">
    <property type="entry name" value="GNAT_dom"/>
</dbReference>
<dbReference type="Gene3D" id="3.40.630.30">
    <property type="match status" value="1"/>
</dbReference>
<dbReference type="CDD" id="cd04301">
    <property type="entry name" value="NAT_SF"/>
    <property type="match status" value="1"/>
</dbReference>
<keyword evidence="3" id="KW-1185">Reference proteome</keyword>
<keyword evidence="2" id="KW-0808">Transferase</keyword>
<name>A0A495VZN9_9PSEU</name>
<dbReference type="AlphaFoldDB" id="A0A495VZN9"/>
<organism evidence="2 3">
    <name type="scientific">Saccharothrix australiensis</name>
    <dbReference type="NCBI Taxonomy" id="2072"/>
    <lineage>
        <taxon>Bacteria</taxon>
        <taxon>Bacillati</taxon>
        <taxon>Actinomycetota</taxon>
        <taxon>Actinomycetes</taxon>
        <taxon>Pseudonocardiales</taxon>
        <taxon>Pseudonocardiaceae</taxon>
        <taxon>Saccharothrix</taxon>
    </lineage>
</organism>
<dbReference type="GO" id="GO:0016747">
    <property type="term" value="F:acyltransferase activity, transferring groups other than amino-acyl groups"/>
    <property type="evidence" value="ECO:0007669"/>
    <property type="project" value="InterPro"/>
</dbReference>
<dbReference type="InterPro" id="IPR027455">
    <property type="entry name" value="Sper_AcTfrase_N"/>
</dbReference>
<comment type="caution">
    <text evidence="2">The sequence shown here is derived from an EMBL/GenBank/DDBJ whole genome shotgun (WGS) entry which is preliminary data.</text>
</comment>
<evidence type="ECO:0000313" key="2">
    <source>
        <dbReference type="EMBL" id="RKT54901.1"/>
    </source>
</evidence>
<accession>A0A495VZN9</accession>
<dbReference type="PROSITE" id="PS51186">
    <property type="entry name" value="GNAT"/>
    <property type="match status" value="1"/>
</dbReference>
<dbReference type="Pfam" id="PF00583">
    <property type="entry name" value="Acetyltransf_1"/>
    <property type="match status" value="1"/>
</dbReference>
<dbReference type="InterPro" id="IPR016181">
    <property type="entry name" value="Acyl_CoA_acyltransferase"/>
</dbReference>
<reference evidence="2 3" key="1">
    <citation type="submission" date="2018-10" db="EMBL/GenBank/DDBJ databases">
        <title>Sequencing the genomes of 1000 actinobacteria strains.</title>
        <authorList>
            <person name="Klenk H.-P."/>
        </authorList>
    </citation>
    <scope>NUCLEOTIDE SEQUENCE [LARGE SCALE GENOMIC DNA]</scope>
    <source>
        <strain evidence="2 3">DSM 43800</strain>
    </source>
</reference>
<protein>
    <submittedName>
        <fullName evidence="2">Acetyltransferase (GNAT) family protein</fullName>
    </submittedName>
</protein>
<proteinExistence type="predicted"/>